<keyword evidence="2" id="KW-1185">Reference proteome</keyword>
<dbReference type="AlphaFoldDB" id="A0A4C1VNR7"/>
<evidence type="ECO:0000313" key="1">
    <source>
        <dbReference type="EMBL" id="GBP40007.1"/>
    </source>
</evidence>
<name>A0A4C1VNR7_EUMVA</name>
<comment type="caution">
    <text evidence="1">The sequence shown here is derived from an EMBL/GenBank/DDBJ whole genome shotgun (WGS) entry which is preliminary data.</text>
</comment>
<proteinExistence type="predicted"/>
<accession>A0A4C1VNR7</accession>
<gene>
    <name evidence="1" type="ORF">EVAR_19134_1</name>
</gene>
<dbReference type="EMBL" id="BGZK01000375">
    <property type="protein sequence ID" value="GBP40007.1"/>
    <property type="molecule type" value="Genomic_DNA"/>
</dbReference>
<reference evidence="1 2" key="1">
    <citation type="journal article" date="2019" name="Commun. Biol.">
        <title>The bagworm genome reveals a unique fibroin gene that provides high tensile strength.</title>
        <authorList>
            <person name="Kono N."/>
            <person name="Nakamura H."/>
            <person name="Ohtoshi R."/>
            <person name="Tomita M."/>
            <person name="Numata K."/>
            <person name="Arakawa K."/>
        </authorList>
    </citation>
    <scope>NUCLEOTIDE SEQUENCE [LARGE SCALE GENOMIC DNA]</scope>
</reference>
<organism evidence="1 2">
    <name type="scientific">Eumeta variegata</name>
    <name type="common">Bagworm moth</name>
    <name type="synonym">Eumeta japonica</name>
    <dbReference type="NCBI Taxonomy" id="151549"/>
    <lineage>
        <taxon>Eukaryota</taxon>
        <taxon>Metazoa</taxon>
        <taxon>Ecdysozoa</taxon>
        <taxon>Arthropoda</taxon>
        <taxon>Hexapoda</taxon>
        <taxon>Insecta</taxon>
        <taxon>Pterygota</taxon>
        <taxon>Neoptera</taxon>
        <taxon>Endopterygota</taxon>
        <taxon>Lepidoptera</taxon>
        <taxon>Glossata</taxon>
        <taxon>Ditrysia</taxon>
        <taxon>Tineoidea</taxon>
        <taxon>Psychidae</taxon>
        <taxon>Oiketicinae</taxon>
        <taxon>Eumeta</taxon>
    </lineage>
</organism>
<sequence length="86" mass="9693">MILLAFATPSSKPEPELVGQSKLYTGREIELKVETRIENENETKVNIKCGIKIRNKSVTGTGMRSSSSFREENRGYLADYKPVQTK</sequence>
<dbReference type="Proteomes" id="UP000299102">
    <property type="component" value="Unassembled WGS sequence"/>
</dbReference>
<protein>
    <submittedName>
        <fullName evidence="1">Uncharacterized protein</fullName>
    </submittedName>
</protein>
<evidence type="ECO:0000313" key="2">
    <source>
        <dbReference type="Proteomes" id="UP000299102"/>
    </source>
</evidence>